<dbReference type="VEuPathDB" id="VectorBase:ACUA027508"/>
<proteinExistence type="predicted"/>
<name>A0A182MVU8_9DIPT</name>
<reference evidence="1" key="2">
    <citation type="submission" date="2020-05" db="UniProtKB">
        <authorList>
            <consortium name="EnsemblMetazoa"/>
        </authorList>
    </citation>
    <scope>IDENTIFICATION</scope>
    <source>
        <strain evidence="1">A-37</strain>
    </source>
</reference>
<keyword evidence="2" id="KW-1185">Reference proteome</keyword>
<organism evidence="1 2">
    <name type="scientific">Anopheles culicifacies</name>
    <dbReference type="NCBI Taxonomy" id="139723"/>
    <lineage>
        <taxon>Eukaryota</taxon>
        <taxon>Metazoa</taxon>
        <taxon>Ecdysozoa</taxon>
        <taxon>Arthropoda</taxon>
        <taxon>Hexapoda</taxon>
        <taxon>Insecta</taxon>
        <taxon>Pterygota</taxon>
        <taxon>Neoptera</taxon>
        <taxon>Endopterygota</taxon>
        <taxon>Diptera</taxon>
        <taxon>Nematocera</taxon>
        <taxon>Culicoidea</taxon>
        <taxon>Culicidae</taxon>
        <taxon>Anophelinae</taxon>
        <taxon>Anopheles</taxon>
        <taxon>culicifacies species complex</taxon>
    </lineage>
</organism>
<evidence type="ECO:0000313" key="1">
    <source>
        <dbReference type="EnsemblMetazoa" id="ACUA027508-PA"/>
    </source>
</evidence>
<dbReference type="AlphaFoldDB" id="A0A182MVU8"/>
<dbReference type="Proteomes" id="UP000075883">
    <property type="component" value="Unassembled WGS sequence"/>
</dbReference>
<reference evidence="2" key="1">
    <citation type="submission" date="2013-09" db="EMBL/GenBank/DDBJ databases">
        <title>The Genome Sequence of Anopheles culicifacies species A.</title>
        <authorList>
            <consortium name="The Broad Institute Genomics Platform"/>
            <person name="Neafsey D.E."/>
            <person name="Besansky N."/>
            <person name="Howell P."/>
            <person name="Walton C."/>
            <person name="Young S.K."/>
            <person name="Zeng Q."/>
            <person name="Gargeya S."/>
            <person name="Fitzgerald M."/>
            <person name="Haas B."/>
            <person name="Abouelleil A."/>
            <person name="Allen A.W."/>
            <person name="Alvarado L."/>
            <person name="Arachchi H.M."/>
            <person name="Berlin A.M."/>
            <person name="Chapman S.B."/>
            <person name="Gainer-Dewar J."/>
            <person name="Goldberg J."/>
            <person name="Griggs A."/>
            <person name="Gujja S."/>
            <person name="Hansen M."/>
            <person name="Howarth C."/>
            <person name="Imamovic A."/>
            <person name="Ireland A."/>
            <person name="Larimer J."/>
            <person name="McCowan C."/>
            <person name="Murphy C."/>
            <person name="Pearson M."/>
            <person name="Poon T.W."/>
            <person name="Priest M."/>
            <person name="Roberts A."/>
            <person name="Saif S."/>
            <person name="Shea T."/>
            <person name="Sisk P."/>
            <person name="Sykes S."/>
            <person name="Wortman J."/>
            <person name="Nusbaum C."/>
            <person name="Birren B."/>
        </authorList>
    </citation>
    <scope>NUCLEOTIDE SEQUENCE [LARGE SCALE GENOMIC DNA]</scope>
    <source>
        <strain evidence="2">A-37</strain>
    </source>
</reference>
<protein>
    <submittedName>
        <fullName evidence="1">Uncharacterized protein</fullName>
    </submittedName>
</protein>
<dbReference type="EnsemblMetazoa" id="ACUA027508-RA">
    <property type="protein sequence ID" value="ACUA027508-PA"/>
    <property type="gene ID" value="ACUA027508"/>
</dbReference>
<dbReference type="EMBL" id="AXCM01001345">
    <property type="status" value="NOT_ANNOTATED_CDS"/>
    <property type="molecule type" value="Genomic_DNA"/>
</dbReference>
<evidence type="ECO:0000313" key="2">
    <source>
        <dbReference type="Proteomes" id="UP000075883"/>
    </source>
</evidence>
<sequence length="179" mass="18839">MEIAVAIMEDVSGARTAATVVTAIEIYIRLTAIQERTHGTINWVFRPALPTEASLRRDESCACTFVDAIADAPAAAAASEVVVTVVAIGIFCAFWGASGMWVCGESCAPPVSLCRCFSALAAALDDSFELDLDDMSLEDVLVDELSEGDGDDFALESSFFRPDSLIFAPGMADEGTAVG</sequence>
<accession>A0A182MVU8</accession>